<organism evidence="6 7">
    <name type="scientific">Shimia gijangensis</name>
    <dbReference type="NCBI Taxonomy" id="1470563"/>
    <lineage>
        <taxon>Bacteria</taxon>
        <taxon>Pseudomonadati</taxon>
        <taxon>Pseudomonadota</taxon>
        <taxon>Alphaproteobacteria</taxon>
        <taxon>Rhodobacterales</taxon>
        <taxon>Roseobacteraceae</taxon>
    </lineage>
</organism>
<evidence type="ECO:0000256" key="1">
    <source>
        <dbReference type="ARBA" id="ARBA00001968"/>
    </source>
</evidence>
<keyword evidence="7" id="KW-1185">Reference proteome</keyword>
<dbReference type="OrthoDB" id="9812532at2"/>
<keyword evidence="5" id="KW-0460">Magnesium</keyword>
<proteinExistence type="predicted"/>
<evidence type="ECO:0000256" key="4">
    <source>
        <dbReference type="ARBA" id="ARBA00030169"/>
    </source>
</evidence>
<dbReference type="SUPFAM" id="SSF89562">
    <property type="entry name" value="RraA-like"/>
    <property type="match status" value="1"/>
</dbReference>
<dbReference type="PANTHER" id="PTHR33254:SF4">
    <property type="entry name" value="4-HYDROXY-4-METHYL-2-OXOGLUTARATE ALDOLASE 3-RELATED"/>
    <property type="match status" value="1"/>
</dbReference>
<keyword evidence="5" id="KW-0479">Metal-binding</keyword>
<dbReference type="RefSeq" id="WP_073250766.1">
    <property type="nucleotide sequence ID" value="NZ_FQZQ01000005.1"/>
</dbReference>
<gene>
    <name evidence="6" type="ORF">SAMN05444000_105122</name>
</gene>
<feature type="binding site" evidence="5">
    <location>
        <position position="116"/>
    </location>
    <ligand>
        <name>substrate</name>
    </ligand>
</feature>
<dbReference type="Gene3D" id="3.50.30.40">
    <property type="entry name" value="Ribonuclease E inhibitor RraA/RraA-like"/>
    <property type="match status" value="1"/>
</dbReference>
<name>A0A1M6GTU9_9RHOB</name>
<reference evidence="7" key="1">
    <citation type="submission" date="2016-11" db="EMBL/GenBank/DDBJ databases">
        <authorList>
            <person name="Varghese N."/>
            <person name="Submissions S."/>
        </authorList>
    </citation>
    <scope>NUCLEOTIDE SEQUENCE [LARGE SCALE GENOMIC DNA]</scope>
    <source>
        <strain evidence="7">DSM 100564</strain>
    </source>
</reference>
<dbReference type="STRING" id="1470563.SAMN05444000_105122"/>
<evidence type="ECO:0000256" key="3">
    <source>
        <dbReference type="ARBA" id="ARBA00029596"/>
    </source>
</evidence>
<comment type="cofactor">
    <cofactor evidence="5">
        <name>Mg(2+)</name>
        <dbReference type="ChEBI" id="CHEBI:18420"/>
    </cofactor>
</comment>
<dbReference type="GO" id="GO:0046872">
    <property type="term" value="F:metal ion binding"/>
    <property type="evidence" value="ECO:0007669"/>
    <property type="project" value="UniProtKB-KW"/>
</dbReference>
<dbReference type="Pfam" id="PF03737">
    <property type="entry name" value="RraA-like"/>
    <property type="match status" value="1"/>
</dbReference>
<protein>
    <recommendedName>
        <fullName evidence="2">Putative 4-hydroxy-4-methyl-2-oxoglutarate aldolase</fullName>
    </recommendedName>
    <alternativeName>
        <fullName evidence="3">Regulator of ribonuclease activity homolog</fullName>
    </alternativeName>
    <alternativeName>
        <fullName evidence="4">RraA-like protein</fullName>
    </alternativeName>
</protein>
<dbReference type="EMBL" id="FQZQ01000005">
    <property type="protein sequence ID" value="SHJ13337.1"/>
    <property type="molecule type" value="Genomic_DNA"/>
</dbReference>
<dbReference type="AlphaFoldDB" id="A0A1M6GTU9"/>
<dbReference type="Proteomes" id="UP000183982">
    <property type="component" value="Unassembled WGS sequence"/>
</dbReference>
<dbReference type="InterPro" id="IPR036704">
    <property type="entry name" value="RraA/RraA-like_sf"/>
</dbReference>
<dbReference type="InterPro" id="IPR005493">
    <property type="entry name" value="RraA/RraA-like"/>
</dbReference>
<evidence type="ECO:0000256" key="2">
    <source>
        <dbReference type="ARBA" id="ARBA00016549"/>
    </source>
</evidence>
<evidence type="ECO:0000313" key="6">
    <source>
        <dbReference type="EMBL" id="SHJ13337.1"/>
    </source>
</evidence>
<sequence>MTEELRKELATCYSGVAHDVMRGMGLRNFTLPASITPLMPEKTLCGPAFTIEGRLDETADAHETLLAWTGLLSKAPAGHIWTCQPHTHDLAQMGELSAETLQKKGVLGCVLDGHARDTNFLMDIGFQTWRISHTPKDIVGRWLPTATDVPIQIADVRIEPGDFLLGDRDGMVRIPKAILAEVTEKSVAAMHTENKVRTAIMDGMDPQDAYLKYGKF</sequence>
<dbReference type="PANTHER" id="PTHR33254">
    <property type="entry name" value="4-HYDROXY-4-METHYL-2-OXOGLUTARATE ALDOLASE 3-RELATED"/>
    <property type="match status" value="1"/>
</dbReference>
<comment type="cofactor">
    <cofactor evidence="1">
        <name>a divalent metal cation</name>
        <dbReference type="ChEBI" id="CHEBI:60240"/>
    </cofactor>
</comment>
<evidence type="ECO:0000256" key="5">
    <source>
        <dbReference type="PIRSR" id="PIRSR605493-1"/>
    </source>
</evidence>
<feature type="binding site" evidence="5">
    <location>
        <position position="117"/>
    </location>
    <ligand>
        <name>Mg(2+)</name>
        <dbReference type="ChEBI" id="CHEBI:18420"/>
    </ligand>
</feature>
<accession>A0A1M6GTU9</accession>
<dbReference type="CDD" id="cd16841">
    <property type="entry name" value="RraA_family"/>
    <property type="match status" value="1"/>
</dbReference>
<evidence type="ECO:0000313" key="7">
    <source>
        <dbReference type="Proteomes" id="UP000183982"/>
    </source>
</evidence>